<dbReference type="GeneID" id="128311389"/>
<evidence type="ECO:0000313" key="3">
    <source>
        <dbReference type="RefSeq" id="XP_053057376.1"/>
    </source>
</evidence>
<dbReference type="Proteomes" id="UP001652583">
    <property type="component" value="Chromosome A3"/>
</dbReference>
<feature type="compositionally biased region" description="Polar residues" evidence="1">
    <location>
        <begin position="159"/>
        <end position="176"/>
    </location>
</feature>
<sequence length="310" mass="34180">MGPEAQRDPEEIHLLKPYLPEDAVEATETPSEALTRVLGGLTLRTHSVTLNQHIPLCFTCPEQVRPVRLGVYTTGQSSTVTPTLEAMRHSHSQRHACTPMPERTLTQKVTRRDGEARLPPRTRPRVHNTGLGGHVQPQHGVRVLPLANGHFHHTDGTLCPQQAEGSLSRSSDQTVKAGTDSPSEEHVCILHVLSGKEEGPQVRVHLSWTKEVEWAQSRNSRKKSAEQTWCRCVSPRELPSSHLCPSHQPVGASQQQPPVIAVCDNMAFAMEALSPRKCCSGPHAGSLLRGISQKLCWRKRYHVTSVGLVS</sequence>
<evidence type="ECO:0000256" key="1">
    <source>
        <dbReference type="SAM" id="MobiDB-lite"/>
    </source>
</evidence>
<accession>A0ABM3ND63</accession>
<keyword evidence="2" id="KW-1185">Reference proteome</keyword>
<reference evidence="3" key="1">
    <citation type="submission" date="2025-08" db="UniProtKB">
        <authorList>
            <consortium name="RefSeq"/>
        </authorList>
    </citation>
    <scope>IDENTIFICATION</scope>
    <source>
        <tissue evidence="3">Blood</tissue>
    </source>
</reference>
<organism evidence="2 3">
    <name type="scientific">Acinonyx jubatus</name>
    <name type="common">Cheetah</name>
    <dbReference type="NCBI Taxonomy" id="32536"/>
    <lineage>
        <taxon>Eukaryota</taxon>
        <taxon>Metazoa</taxon>
        <taxon>Chordata</taxon>
        <taxon>Craniata</taxon>
        <taxon>Vertebrata</taxon>
        <taxon>Euteleostomi</taxon>
        <taxon>Mammalia</taxon>
        <taxon>Eutheria</taxon>
        <taxon>Laurasiatheria</taxon>
        <taxon>Carnivora</taxon>
        <taxon>Feliformia</taxon>
        <taxon>Felidae</taxon>
        <taxon>Felinae</taxon>
        <taxon>Acinonyx</taxon>
    </lineage>
</organism>
<name>A0ABM3ND63_ACIJB</name>
<protein>
    <submittedName>
        <fullName evidence="3">Uncharacterized protein LOC128311389</fullName>
    </submittedName>
</protein>
<evidence type="ECO:0000313" key="2">
    <source>
        <dbReference type="Proteomes" id="UP001652583"/>
    </source>
</evidence>
<dbReference type="RefSeq" id="XP_053057376.1">
    <property type="nucleotide sequence ID" value="XM_053201401.1"/>
</dbReference>
<feature type="region of interest" description="Disordered" evidence="1">
    <location>
        <begin position="110"/>
        <end position="137"/>
    </location>
</feature>
<proteinExistence type="predicted"/>
<feature type="region of interest" description="Disordered" evidence="1">
    <location>
        <begin position="154"/>
        <end position="181"/>
    </location>
</feature>
<gene>
    <name evidence="3" type="primary">LOC128311389</name>
</gene>